<gene>
    <name evidence="5 7" type="ORF">C27D8.4</name>
    <name evidence="5" type="ORF">CELE_C27D8.4</name>
</gene>
<dbReference type="Gene3D" id="3.40.50.720">
    <property type="entry name" value="NAD(P)-binding Rossmann-like Domain"/>
    <property type="match status" value="1"/>
</dbReference>
<dbReference type="PeptideAtlas" id="Q93291"/>
<feature type="transmembrane region" description="Helical" evidence="3">
    <location>
        <begin position="26"/>
        <end position="45"/>
    </location>
</feature>
<dbReference type="HOGENOM" id="CLU_069703_0_0_1"/>
<dbReference type="CTD" id="178223"/>
<dbReference type="PANTHER" id="PTHR24320">
    <property type="entry name" value="RETINOL DEHYDROGENASE"/>
    <property type="match status" value="1"/>
</dbReference>
<dbReference type="UCSC" id="C27D8.4">
    <property type="organism name" value="c. elegans"/>
</dbReference>
<proteinExistence type="evidence at protein level"/>
<evidence type="ECO:0000313" key="6">
    <source>
        <dbReference type="Proteomes" id="UP000001940"/>
    </source>
</evidence>
<dbReference type="Pfam" id="PF01370">
    <property type="entry name" value="Epimerase"/>
    <property type="match status" value="1"/>
</dbReference>
<keyword evidence="8" id="KW-1267">Proteomics identification</keyword>
<dbReference type="FunCoup" id="Q93291">
    <property type="interactions" value="1"/>
</dbReference>
<dbReference type="AGR" id="WB:WBGene00007780"/>
<evidence type="ECO:0000256" key="2">
    <source>
        <dbReference type="ARBA" id="ARBA00023002"/>
    </source>
</evidence>
<evidence type="ECO:0000259" key="4">
    <source>
        <dbReference type="Pfam" id="PF01370"/>
    </source>
</evidence>
<evidence type="ECO:0000313" key="5">
    <source>
        <dbReference type="EMBL" id="CAB02264.2"/>
    </source>
</evidence>
<dbReference type="SUPFAM" id="SSF51735">
    <property type="entry name" value="NAD(P)-binding Rossmann-fold domains"/>
    <property type="match status" value="1"/>
</dbReference>
<dbReference type="WormBase" id="C27D8.4">
    <property type="protein sequence ID" value="CE30618"/>
    <property type="gene ID" value="WBGene00007780"/>
</dbReference>
<dbReference type="SMR" id="Q93291"/>
<dbReference type="Bgee" id="WBGene00007780">
    <property type="expression patterns" value="Expressed in germ line (C elegans) and 4 other cell types or tissues"/>
</dbReference>
<dbReference type="eggNOG" id="KOG1208">
    <property type="taxonomic scope" value="Eukaryota"/>
</dbReference>
<dbReference type="RefSeq" id="NP_502425.2">
    <property type="nucleotide sequence ID" value="NM_070024.5"/>
</dbReference>
<dbReference type="GeneID" id="178223"/>
<dbReference type="PANTHER" id="PTHR24320:SF264">
    <property type="entry name" value="DEHYDROGENASE_REDUCTASE SDR FAMILY MEMBER ON CHROMOSOME X"/>
    <property type="match status" value="1"/>
</dbReference>
<dbReference type="EMBL" id="BX284604">
    <property type="protein sequence ID" value="CAB02264.2"/>
    <property type="molecule type" value="Genomic_DNA"/>
</dbReference>
<dbReference type="PIR" id="T19527">
    <property type="entry name" value="T19527"/>
</dbReference>
<dbReference type="InterPro" id="IPR036291">
    <property type="entry name" value="NAD(P)-bd_dom_sf"/>
</dbReference>
<dbReference type="Reactome" id="R-CEL-446199">
    <property type="pathway name" value="Synthesis of dolichyl-phosphate"/>
</dbReference>
<dbReference type="STRING" id="6239.C27D8.4.1"/>
<evidence type="ECO:0000313" key="7">
    <source>
        <dbReference type="WormBase" id="C27D8.4"/>
    </source>
</evidence>
<accession>Q93291</accession>
<evidence type="ECO:0000256" key="3">
    <source>
        <dbReference type="SAM" id="Phobius"/>
    </source>
</evidence>
<dbReference type="Proteomes" id="UP000001940">
    <property type="component" value="Chromosome IV"/>
</dbReference>
<dbReference type="KEGG" id="cel:CELE_C27D8.4"/>
<dbReference type="InterPro" id="IPR001509">
    <property type="entry name" value="Epimerase_deHydtase"/>
</dbReference>
<dbReference type="OrthoDB" id="191139at2759"/>
<feature type="domain" description="NAD-dependent epimerase/dehydratase" evidence="4">
    <location>
        <begin position="79"/>
        <end position="262"/>
    </location>
</feature>
<evidence type="ECO:0007829" key="8">
    <source>
        <dbReference type="PeptideAtlas" id="Q93291"/>
    </source>
</evidence>
<organism evidence="5 6">
    <name type="scientific">Caenorhabditis elegans</name>
    <dbReference type="NCBI Taxonomy" id="6239"/>
    <lineage>
        <taxon>Eukaryota</taxon>
        <taxon>Metazoa</taxon>
        <taxon>Ecdysozoa</taxon>
        <taxon>Nematoda</taxon>
        <taxon>Chromadorea</taxon>
        <taxon>Rhabditida</taxon>
        <taxon>Rhabditina</taxon>
        <taxon>Rhabditomorpha</taxon>
        <taxon>Rhabditoidea</taxon>
        <taxon>Rhabditidae</taxon>
        <taxon>Peloderinae</taxon>
        <taxon>Caenorhabditis</taxon>
    </lineage>
</organism>
<dbReference type="PaxDb" id="6239-C27D8.4"/>
<name>Q93291_CAEEL</name>
<keyword evidence="6" id="KW-1185">Reference proteome</keyword>
<sequence length="338" mass="39158">MSEIRWGILENKWRYYKPLAFSSSNFLVEFLIFIHVYLLAAWLALREAWFDRGFHIYKLKNELFSSRLWTHKSKNRRKMLVIGADGTIGKRIIEILQTNTDFECHVVVHHHASPIQPFQNDLNTVIYSVDLKHHEQILLLANQLKSHQFDVAIFAAGIMLAPESRTKDGVELHNAVNVIGQVMLYELLQNECKRAIFLSSATARMACYSLDSNFLKVYAGPYQAYASSKLNLAVYVNEVAKKRRVNTVSLHPGTVPGRLYQNANPIVRYLNATLLPKLMRTPEMAAVLVLHTIFRDDIQPGAYYEDTQIVNVPEWVPARERERIYDTIHRRIDLWMEC</sequence>
<reference evidence="5 6" key="1">
    <citation type="journal article" date="1998" name="Science">
        <title>Genome sequence of the nematode C. elegans: a platform for investigating biology.</title>
        <authorList>
            <consortium name="The C. elegans sequencing consortium"/>
            <person name="Sulson J.E."/>
            <person name="Waterston R."/>
        </authorList>
    </citation>
    <scope>NUCLEOTIDE SEQUENCE [LARGE SCALE GENOMIC DNA]</scope>
    <source>
        <strain evidence="5 6">Bristol N2</strain>
    </source>
</reference>
<dbReference type="GO" id="GO:0016491">
    <property type="term" value="F:oxidoreductase activity"/>
    <property type="evidence" value="ECO:0007669"/>
    <property type="project" value="UniProtKB-KW"/>
</dbReference>
<evidence type="ECO:0000256" key="1">
    <source>
        <dbReference type="ARBA" id="ARBA00006484"/>
    </source>
</evidence>
<dbReference type="AlphaFoldDB" id="Q93291"/>
<keyword evidence="3" id="KW-1133">Transmembrane helix</keyword>
<keyword evidence="2" id="KW-0560">Oxidoreductase</keyword>
<keyword evidence="3" id="KW-0812">Transmembrane</keyword>
<comment type="similarity">
    <text evidence="1">Belongs to the short-chain dehydrogenases/reductases (SDR) family.</text>
</comment>
<protein>
    <submittedName>
        <fullName evidence="5">NAD-dependent epimerase/dehydratase domain-containing protein</fullName>
    </submittedName>
</protein>
<dbReference type="InParanoid" id="Q93291"/>
<dbReference type="OMA" id="FETHYAV"/>
<dbReference type="PhylomeDB" id="Q93291"/>
<keyword evidence="3" id="KW-0472">Membrane</keyword>